<gene>
    <name evidence="1" type="ORF">MUDAN_MDHGFNIF_00360</name>
</gene>
<protein>
    <submittedName>
        <fullName evidence="1">Toxin-antitoxin system, antitoxin component, HicB family protein [Lactobacillus heilongjiangensis]</fullName>
    </submittedName>
</protein>
<name>A0A660E2H0_9LACO</name>
<evidence type="ECO:0000313" key="2">
    <source>
        <dbReference type="Proteomes" id="UP000289996"/>
    </source>
</evidence>
<dbReference type="OrthoDB" id="5419659at2"/>
<dbReference type="Proteomes" id="UP000289996">
    <property type="component" value="Unassembled WGS sequence"/>
</dbReference>
<organism evidence="1 2">
    <name type="scientific">Lactiplantibacillus mudanjiangensis</name>
    <dbReference type="NCBI Taxonomy" id="1296538"/>
    <lineage>
        <taxon>Bacteria</taxon>
        <taxon>Bacillati</taxon>
        <taxon>Bacillota</taxon>
        <taxon>Bacilli</taxon>
        <taxon>Lactobacillales</taxon>
        <taxon>Lactobacillaceae</taxon>
        <taxon>Lactiplantibacillus</taxon>
    </lineage>
</organism>
<keyword evidence="2" id="KW-1185">Reference proteome</keyword>
<sequence length="90" mass="9830">MTETWRVYPVIMSYVPANQPTPYLVEIPAFQGETQGRSVADGMRQARTYMGLAASELIVRGKEVPASETHLPVVSAPTIVTLVEVEIGQV</sequence>
<proteinExistence type="predicted"/>
<dbReference type="AlphaFoldDB" id="A0A660E2H0"/>
<reference evidence="1 2" key="1">
    <citation type="submission" date="2018-11" db="EMBL/GenBank/DDBJ databases">
        <authorList>
            <person name="Wuyts S."/>
        </authorList>
    </citation>
    <scope>NUCLEOTIDE SEQUENCE [LARGE SCALE GENOMIC DNA]</scope>
    <source>
        <strain evidence="1">Lactobacillus mudanjiangensis AMBF249</strain>
    </source>
</reference>
<dbReference type="Gene3D" id="3.30.160.250">
    <property type="match status" value="1"/>
</dbReference>
<dbReference type="EMBL" id="UYIG01000001">
    <property type="protein sequence ID" value="VDG26985.1"/>
    <property type="molecule type" value="Genomic_DNA"/>
</dbReference>
<accession>A0A660E2H0</accession>
<evidence type="ECO:0000313" key="1">
    <source>
        <dbReference type="EMBL" id="VDG26985.1"/>
    </source>
</evidence>
<dbReference type="RefSeq" id="WP_130844628.1">
    <property type="nucleotide sequence ID" value="NZ_BJDY01000003.1"/>
</dbReference>